<dbReference type="Pfam" id="PF11967">
    <property type="entry name" value="RecO_N"/>
    <property type="match status" value="1"/>
</dbReference>
<dbReference type="Pfam" id="PF02565">
    <property type="entry name" value="RecO_C"/>
    <property type="match status" value="1"/>
</dbReference>
<dbReference type="RefSeq" id="WP_269579380.1">
    <property type="nucleotide sequence ID" value="NZ_CP114588.1"/>
</dbReference>
<dbReference type="Proteomes" id="UP001164748">
    <property type="component" value="Chromosome"/>
</dbReference>
<dbReference type="InterPro" id="IPR022572">
    <property type="entry name" value="DNA_rep/recomb_RecO_N"/>
</dbReference>
<dbReference type="InterPro" id="IPR037278">
    <property type="entry name" value="ARFGAP/RecO"/>
</dbReference>
<dbReference type="SUPFAM" id="SSF57863">
    <property type="entry name" value="ArfGap/RecO-like zinc finger"/>
    <property type="match status" value="1"/>
</dbReference>
<dbReference type="PANTHER" id="PTHR33991">
    <property type="entry name" value="DNA REPAIR PROTEIN RECO"/>
    <property type="match status" value="1"/>
</dbReference>
<evidence type="ECO:0000313" key="11">
    <source>
        <dbReference type="Proteomes" id="UP001164748"/>
    </source>
</evidence>
<protein>
    <recommendedName>
        <fullName evidence="3 8">DNA repair protein RecO</fullName>
    </recommendedName>
    <alternativeName>
        <fullName evidence="7 8">Recombination protein O</fullName>
    </alternativeName>
</protein>
<name>A0AA47KM53_9GAMM</name>
<evidence type="ECO:0000256" key="3">
    <source>
        <dbReference type="ARBA" id="ARBA00021310"/>
    </source>
</evidence>
<proteinExistence type="inferred from homology"/>
<sequence length="231" mass="26114">MDGFQRGFVLHTRPYSESSLLLDIFSEHEGRVTLLAKGARRPRSAIRGALQPFTPLLLKWGGRGELRTLRSAEATGLALPLSGNALYSGFYLNELVMRVLEPHTPYPALFHDYVTALTQLARYSNPEPALRCFELALLEALGYGVDFLHCAGSGDPINDNMTYLYREQQGFVASIMKSQHRQFTGADLRALATRHFETVEQLRAAKRFTRMALKPYLGPKPLKSRELFRRK</sequence>
<keyword evidence="6 8" id="KW-0234">DNA repair</keyword>
<dbReference type="InterPro" id="IPR012340">
    <property type="entry name" value="NA-bd_OB-fold"/>
</dbReference>
<comment type="function">
    <text evidence="1 8">Involved in DNA repair and RecF pathway recombination.</text>
</comment>
<dbReference type="GO" id="GO:0006310">
    <property type="term" value="P:DNA recombination"/>
    <property type="evidence" value="ECO:0007669"/>
    <property type="project" value="UniProtKB-UniRule"/>
</dbReference>
<reference evidence="10" key="1">
    <citation type="submission" date="2022-09" db="EMBL/GenBank/DDBJ databases">
        <authorList>
            <person name="Li Z.-J."/>
        </authorList>
    </citation>
    <scope>NUCLEOTIDE SEQUENCE</scope>
    <source>
        <strain evidence="10">TGB11</strain>
    </source>
</reference>
<feature type="domain" description="DNA replication/recombination mediator RecO N-terminal" evidence="9">
    <location>
        <begin position="5"/>
        <end position="75"/>
    </location>
</feature>
<accession>A0AA47KM53</accession>
<dbReference type="GO" id="GO:0043590">
    <property type="term" value="C:bacterial nucleoid"/>
    <property type="evidence" value="ECO:0007669"/>
    <property type="project" value="TreeGrafter"/>
</dbReference>
<dbReference type="EMBL" id="CP114588">
    <property type="protein sequence ID" value="WBA09132.1"/>
    <property type="molecule type" value="Genomic_DNA"/>
</dbReference>
<evidence type="ECO:0000313" key="10">
    <source>
        <dbReference type="EMBL" id="WBA09132.1"/>
    </source>
</evidence>
<dbReference type="GO" id="GO:0006302">
    <property type="term" value="P:double-strand break repair"/>
    <property type="evidence" value="ECO:0007669"/>
    <property type="project" value="TreeGrafter"/>
</dbReference>
<dbReference type="AlphaFoldDB" id="A0AA47KM53"/>
<evidence type="ECO:0000256" key="4">
    <source>
        <dbReference type="ARBA" id="ARBA00022763"/>
    </source>
</evidence>
<dbReference type="HAMAP" id="MF_00201">
    <property type="entry name" value="RecO"/>
    <property type="match status" value="1"/>
</dbReference>
<dbReference type="InterPro" id="IPR042242">
    <property type="entry name" value="RecO_C"/>
</dbReference>
<evidence type="ECO:0000256" key="1">
    <source>
        <dbReference type="ARBA" id="ARBA00003065"/>
    </source>
</evidence>
<keyword evidence="5 8" id="KW-0233">DNA recombination</keyword>
<evidence type="ECO:0000259" key="9">
    <source>
        <dbReference type="Pfam" id="PF11967"/>
    </source>
</evidence>
<gene>
    <name evidence="8 10" type="primary">recO</name>
    <name evidence="10" type="ORF">N8M53_02600</name>
</gene>
<comment type="similarity">
    <text evidence="2 8">Belongs to the RecO family.</text>
</comment>
<dbReference type="SUPFAM" id="SSF50249">
    <property type="entry name" value="Nucleic acid-binding proteins"/>
    <property type="match status" value="1"/>
</dbReference>
<evidence type="ECO:0000256" key="2">
    <source>
        <dbReference type="ARBA" id="ARBA00007452"/>
    </source>
</evidence>
<evidence type="ECO:0000256" key="6">
    <source>
        <dbReference type="ARBA" id="ARBA00023204"/>
    </source>
</evidence>
<evidence type="ECO:0000256" key="8">
    <source>
        <dbReference type="HAMAP-Rule" id="MF_00201"/>
    </source>
</evidence>
<keyword evidence="4 8" id="KW-0227">DNA damage</keyword>
<evidence type="ECO:0000256" key="7">
    <source>
        <dbReference type="ARBA" id="ARBA00033409"/>
    </source>
</evidence>
<organism evidence="10 11">
    <name type="scientific">Salinivibrio kushneri</name>
    <dbReference type="NCBI Taxonomy" id="1908198"/>
    <lineage>
        <taxon>Bacteria</taxon>
        <taxon>Pseudomonadati</taxon>
        <taxon>Pseudomonadota</taxon>
        <taxon>Gammaproteobacteria</taxon>
        <taxon>Vibrionales</taxon>
        <taxon>Vibrionaceae</taxon>
        <taxon>Salinivibrio</taxon>
    </lineage>
</organism>
<dbReference type="Gene3D" id="2.40.50.140">
    <property type="entry name" value="Nucleic acid-binding proteins"/>
    <property type="match status" value="1"/>
</dbReference>
<dbReference type="InterPro" id="IPR003717">
    <property type="entry name" value="RecO"/>
</dbReference>
<evidence type="ECO:0000256" key="5">
    <source>
        <dbReference type="ARBA" id="ARBA00023172"/>
    </source>
</evidence>
<dbReference type="Gene3D" id="1.20.1440.120">
    <property type="entry name" value="Recombination protein O, C-terminal domain"/>
    <property type="match status" value="1"/>
</dbReference>
<dbReference type="NCBIfam" id="TIGR00613">
    <property type="entry name" value="reco"/>
    <property type="match status" value="1"/>
</dbReference>
<dbReference type="PANTHER" id="PTHR33991:SF1">
    <property type="entry name" value="DNA REPAIR PROTEIN RECO"/>
    <property type="match status" value="1"/>
</dbReference>